<dbReference type="Pfam" id="PF04828">
    <property type="entry name" value="GFA"/>
    <property type="match status" value="1"/>
</dbReference>
<proteinExistence type="inferred from homology"/>
<accession>A0A366HC44</accession>
<comment type="caution">
    <text evidence="5">The sequence shown here is derived from an EMBL/GenBank/DDBJ whole genome shotgun (WGS) entry which is preliminary data.</text>
</comment>
<dbReference type="Proteomes" id="UP000253628">
    <property type="component" value="Unassembled WGS sequence"/>
</dbReference>
<dbReference type="PROSITE" id="PS51891">
    <property type="entry name" value="CENP_V_GFA"/>
    <property type="match status" value="1"/>
</dbReference>
<dbReference type="Gene3D" id="2.170.150.70">
    <property type="match status" value="1"/>
</dbReference>
<feature type="domain" description="CENP-V/GFA" evidence="4">
    <location>
        <begin position="3"/>
        <end position="112"/>
    </location>
</feature>
<dbReference type="EMBL" id="QNRQ01000004">
    <property type="protein sequence ID" value="RBP39960.1"/>
    <property type="molecule type" value="Genomic_DNA"/>
</dbReference>
<organism evidence="5 6">
    <name type="scientific">Eoetvoesiella caeni</name>
    <dbReference type="NCBI Taxonomy" id="645616"/>
    <lineage>
        <taxon>Bacteria</taxon>
        <taxon>Pseudomonadati</taxon>
        <taxon>Pseudomonadota</taxon>
        <taxon>Betaproteobacteria</taxon>
        <taxon>Burkholderiales</taxon>
        <taxon>Alcaligenaceae</taxon>
        <taxon>Eoetvoesiella</taxon>
    </lineage>
</organism>
<sequence length="116" mass="12819">MPFEGSCHCGTVRFEVDAQPPTKAVSCNCSHCRRKGFLLSFFPAEQFTLLQGQESLGSYKFNTHKIDHRFCRECGTEPFAQGANPDGTAVCAINLRCVPSIDLDTLELQRFDGAKA</sequence>
<evidence type="ECO:0000313" key="5">
    <source>
        <dbReference type="EMBL" id="RBP39960.1"/>
    </source>
</evidence>
<dbReference type="OrthoDB" id="327703at2"/>
<evidence type="ECO:0000256" key="2">
    <source>
        <dbReference type="ARBA" id="ARBA00022723"/>
    </source>
</evidence>
<dbReference type="GO" id="GO:0016846">
    <property type="term" value="F:carbon-sulfur lyase activity"/>
    <property type="evidence" value="ECO:0007669"/>
    <property type="project" value="InterPro"/>
</dbReference>
<keyword evidence="2" id="KW-0479">Metal-binding</keyword>
<protein>
    <recommendedName>
        <fullName evidence="4">CENP-V/GFA domain-containing protein</fullName>
    </recommendedName>
</protein>
<gene>
    <name evidence="5" type="ORF">DFR37_10454</name>
</gene>
<dbReference type="SUPFAM" id="SSF51316">
    <property type="entry name" value="Mss4-like"/>
    <property type="match status" value="1"/>
</dbReference>
<dbReference type="RefSeq" id="WP_113932936.1">
    <property type="nucleotide sequence ID" value="NZ_JACCEU010000005.1"/>
</dbReference>
<keyword evidence="3" id="KW-0862">Zinc</keyword>
<dbReference type="AlphaFoldDB" id="A0A366HC44"/>
<dbReference type="PANTHER" id="PTHR28620:SF1">
    <property type="entry name" value="CENP-V_GFA DOMAIN-CONTAINING PROTEIN"/>
    <property type="match status" value="1"/>
</dbReference>
<comment type="similarity">
    <text evidence="1">Belongs to the Gfa family.</text>
</comment>
<dbReference type="GO" id="GO:0046872">
    <property type="term" value="F:metal ion binding"/>
    <property type="evidence" value="ECO:0007669"/>
    <property type="project" value="UniProtKB-KW"/>
</dbReference>
<reference evidence="5 6" key="1">
    <citation type="submission" date="2018-06" db="EMBL/GenBank/DDBJ databases">
        <title>Genomic Encyclopedia of Type Strains, Phase IV (KMG-IV): sequencing the most valuable type-strain genomes for metagenomic binning, comparative biology and taxonomic classification.</title>
        <authorList>
            <person name="Goeker M."/>
        </authorList>
    </citation>
    <scope>NUCLEOTIDE SEQUENCE [LARGE SCALE GENOMIC DNA]</scope>
    <source>
        <strain evidence="5 6">DSM 25520</strain>
    </source>
</reference>
<evidence type="ECO:0000256" key="1">
    <source>
        <dbReference type="ARBA" id="ARBA00005495"/>
    </source>
</evidence>
<evidence type="ECO:0000256" key="3">
    <source>
        <dbReference type="ARBA" id="ARBA00022833"/>
    </source>
</evidence>
<dbReference type="InterPro" id="IPR006913">
    <property type="entry name" value="CENP-V/GFA"/>
</dbReference>
<name>A0A366HC44_9BURK</name>
<evidence type="ECO:0000259" key="4">
    <source>
        <dbReference type="PROSITE" id="PS51891"/>
    </source>
</evidence>
<dbReference type="InterPro" id="IPR011057">
    <property type="entry name" value="Mss4-like_sf"/>
</dbReference>
<keyword evidence="6" id="KW-1185">Reference proteome</keyword>
<dbReference type="InterPro" id="IPR052355">
    <property type="entry name" value="CENP-V-like"/>
</dbReference>
<dbReference type="PANTHER" id="PTHR28620">
    <property type="entry name" value="CENTROMERE PROTEIN V"/>
    <property type="match status" value="1"/>
</dbReference>
<evidence type="ECO:0000313" key="6">
    <source>
        <dbReference type="Proteomes" id="UP000253628"/>
    </source>
</evidence>